<dbReference type="EMBL" id="JAYMYQ010000001">
    <property type="protein sequence ID" value="KAK7362892.1"/>
    <property type="molecule type" value="Genomic_DNA"/>
</dbReference>
<dbReference type="Proteomes" id="UP001367508">
    <property type="component" value="Unassembled WGS sequence"/>
</dbReference>
<evidence type="ECO:0000313" key="3">
    <source>
        <dbReference type="Proteomes" id="UP001367508"/>
    </source>
</evidence>
<proteinExistence type="predicted"/>
<comment type="caution">
    <text evidence="2">The sequence shown here is derived from an EMBL/GenBank/DDBJ whole genome shotgun (WGS) entry which is preliminary data.</text>
</comment>
<accession>A0AAN9MY63</accession>
<reference evidence="2 3" key="1">
    <citation type="submission" date="2024-01" db="EMBL/GenBank/DDBJ databases">
        <title>The genomes of 5 underutilized Papilionoideae crops provide insights into root nodulation and disease resistanc.</title>
        <authorList>
            <person name="Jiang F."/>
        </authorList>
    </citation>
    <scope>NUCLEOTIDE SEQUENCE [LARGE SCALE GENOMIC DNA]</scope>
    <source>
        <strain evidence="2">LVBAO_FW01</strain>
        <tissue evidence="2">Leaves</tissue>
    </source>
</reference>
<evidence type="ECO:0000256" key="1">
    <source>
        <dbReference type="SAM" id="MobiDB-lite"/>
    </source>
</evidence>
<sequence length="88" mass="10364">MNLCVLHPDYKRFKIVSTFRYADADRLEMILDCVCFSDFKRYYLLNKRTLLDFCFNKLGQTYLTFVSTSSLSHSWNDPLPRPSSPKPS</sequence>
<name>A0AAN9MY63_CANGL</name>
<gene>
    <name evidence="2" type="ORF">VNO77_05017</name>
</gene>
<feature type="compositionally biased region" description="Pro residues" evidence="1">
    <location>
        <begin position="79"/>
        <end position="88"/>
    </location>
</feature>
<feature type="region of interest" description="Disordered" evidence="1">
    <location>
        <begin position="69"/>
        <end position="88"/>
    </location>
</feature>
<dbReference type="AlphaFoldDB" id="A0AAN9MY63"/>
<organism evidence="2 3">
    <name type="scientific">Canavalia gladiata</name>
    <name type="common">Sword bean</name>
    <name type="synonym">Dolichos gladiatus</name>
    <dbReference type="NCBI Taxonomy" id="3824"/>
    <lineage>
        <taxon>Eukaryota</taxon>
        <taxon>Viridiplantae</taxon>
        <taxon>Streptophyta</taxon>
        <taxon>Embryophyta</taxon>
        <taxon>Tracheophyta</taxon>
        <taxon>Spermatophyta</taxon>
        <taxon>Magnoliopsida</taxon>
        <taxon>eudicotyledons</taxon>
        <taxon>Gunneridae</taxon>
        <taxon>Pentapetalae</taxon>
        <taxon>rosids</taxon>
        <taxon>fabids</taxon>
        <taxon>Fabales</taxon>
        <taxon>Fabaceae</taxon>
        <taxon>Papilionoideae</taxon>
        <taxon>50 kb inversion clade</taxon>
        <taxon>NPAAA clade</taxon>
        <taxon>indigoferoid/millettioid clade</taxon>
        <taxon>Phaseoleae</taxon>
        <taxon>Canavalia</taxon>
    </lineage>
</organism>
<evidence type="ECO:0000313" key="2">
    <source>
        <dbReference type="EMBL" id="KAK7362892.1"/>
    </source>
</evidence>
<keyword evidence="3" id="KW-1185">Reference proteome</keyword>
<protein>
    <submittedName>
        <fullName evidence="2">Uncharacterized protein</fullName>
    </submittedName>
</protein>